<dbReference type="PANTHER" id="PTHR11820">
    <property type="entry name" value="ACYLPYRUVASE"/>
    <property type="match status" value="1"/>
</dbReference>
<dbReference type="OrthoDB" id="9805307at2"/>
<evidence type="ECO:0000259" key="3">
    <source>
        <dbReference type="Pfam" id="PF10370"/>
    </source>
</evidence>
<sequence length="258" mass="27904">MRIARFVLDSEPQYGIVDGPAGSETVTVIHGDPFFNGVERTGTTHPLVDVRLVAPIIPRSKVVGVGRNYAEHAAELGNEVPEEPLLFFKPNTSVIGPGEPVFLPEFSDEISFEGELAVVIGRICKDVPVERADEVIFGYTCSNDLTARDVQRREKQWARAKGFDGSAPLGPWIETELDTESLGLRTLVNGEVKQDGNTADMVWGVKELVAEVSRAFTLLPGDVILTGTPAGVGLLNEGDRVSVEIEGIGTLTNPVVRR</sequence>
<gene>
    <name evidence="4" type="ORF">SAMN04489745_1654</name>
</gene>
<reference evidence="4 5" key="1">
    <citation type="submission" date="2016-10" db="EMBL/GenBank/DDBJ databases">
        <authorList>
            <person name="de Groot N.N."/>
        </authorList>
    </citation>
    <scope>NUCLEOTIDE SEQUENCE [LARGE SCALE GENOMIC DNA]</scope>
    <source>
        <strain evidence="4 5">DSM 10495</strain>
    </source>
</reference>
<dbReference type="GO" id="GO:0016853">
    <property type="term" value="F:isomerase activity"/>
    <property type="evidence" value="ECO:0007669"/>
    <property type="project" value="UniProtKB-ARBA"/>
</dbReference>
<organism evidence="4 5">
    <name type="scientific">Arthrobacter woluwensis</name>
    <dbReference type="NCBI Taxonomy" id="156980"/>
    <lineage>
        <taxon>Bacteria</taxon>
        <taxon>Bacillati</taxon>
        <taxon>Actinomycetota</taxon>
        <taxon>Actinomycetes</taxon>
        <taxon>Micrococcales</taxon>
        <taxon>Micrococcaceae</taxon>
        <taxon>Arthrobacter</taxon>
    </lineage>
</organism>
<dbReference type="GO" id="GO:0018773">
    <property type="term" value="F:acetylpyruvate hydrolase activity"/>
    <property type="evidence" value="ECO:0007669"/>
    <property type="project" value="TreeGrafter"/>
</dbReference>
<keyword evidence="5" id="KW-1185">Reference proteome</keyword>
<evidence type="ECO:0000259" key="2">
    <source>
        <dbReference type="Pfam" id="PF01557"/>
    </source>
</evidence>
<name>A0A1H4NFS4_9MICC</name>
<accession>A0A1H4NFS4</accession>
<dbReference type="GO" id="GO:0019752">
    <property type="term" value="P:carboxylic acid metabolic process"/>
    <property type="evidence" value="ECO:0007669"/>
    <property type="project" value="UniProtKB-ARBA"/>
</dbReference>
<dbReference type="GO" id="GO:0046872">
    <property type="term" value="F:metal ion binding"/>
    <property type="evidence" value="ECO:0007669"/>
    <property type="project" value="UniProtKB-KW"/>
</dbReference>
<evidence type="ECO:0000313" key="5">
    <source>
        <dbReference type="Proteomes" id="UP000182652"/>
    </source>
</evidence>
<feature type="domain" description="Fumarylacetoacetase-like C-terminal" evidence="2">
    <location>
        <begin position="61"/>
        <end position="256"/>
    </location>
</feature>
<dbReference type="STRING" id="156980.SAMN04489745_1654"/>
<proteinExistence type="predicted"/>
<dbReference type="AlphaFoldDB" id="A0A1H4NFS4"/>
<dbReference type="Pfam" id="PF01557">
    <property type="entry name" value="FAA_hydrolase"/>
    <property type="match status" value="1"/>
</dbReference>
<dbReference type="InterPro" id="IPR018833">
    <property type="entry name" value="Rv2993c-like_N"/>
</dbReference>
<dbReference type="Gene3D" id="2.30.30.370">
    <property type="entry name" value="FAH"/>
    <property type="match status" value="1"/>
</dbReference>
<feature type="domain" description="Rv2993c-like N-terminal" evidence="3">
    <location>
        <begin position="1"/>
        <end position="55"/>
    </location>
</feature>
<protein>
    <submittedName>
        <fullName evidence="4">2-keto-4-pentenoate hydratase/2-oxohepta-3-ene-1,7-dioic acid hydratase (Catechol pathway)</fullName>
    </submittedName>
</protein>
<evidence type="ECO:0000313" key="4">
    <source>
        <dbReference type="EMBL" id="SEB94069.1"/>
    </source>
</evidence>
<keyword evidence="1" id="KW-0479">Metal-binding</keyword>
<dbReference type="SUPFAM" id="SSF56529">
    <property type="entry name" value="FAH"/>
    <property type="match status" value="1"/>
</dbReference>
<dbReference type="RefSeq" id="WP_066210797.1">
    <property type="nucleotide sequence ID" value="NZ_FNSN01000003.1"/>
</dbReference>
<dbReference type="Proteomes" id="UP000182652">
    <property type="component" value="Unassembled WGS sequence"/>
</dbReference>
<dbReference type="FunFam" id="3.90.850.10:FF:000002">
    <property type="entry name" value="2-hydroxyhepta-2,4-diene-1,7-dioate isomerase"/>
    <property type="match status" value="1"/>
</dbReference>
<dbReference type="InterPro" id="IPR036663">
    <property type="entry name" value="Fumarylacetoacetase_C_sf"/>
</dbReference>
<dbReference type="Gene3D" id="3.90.850.10">
    <property type="entry name" value="Fumarylacetoacetase-like, C-terminal domain"/>
    <property type="match status" value="1"/>
</dbReference>
<dbReference type="PANTHER" id="PTHR11820:SF7">
    <property type="entry name" value="ACYLPYRUVASE FAHD1, MITOCHONDRIAL"/>
    <property type="match status" value="1"/>
</dbReference>
<evidence type="ECO:0000256" key="1">
    <source>
        <dbReference type="ARBA" id="ARBA00022723"/>
    </source>
</evidence>
<dbReference type="Pfam" id="PF10370">
    <property type="entry name" value="Rv2993c-like_N"/>
    <property type="match status" value="1"/>
</dbReference>
<dbReference type="InterPro" id="IPR011234">
    <property type="entry name" value="Fumarylacetoacetase-like_C"/>
</dbReference>
<dbReference type="EMBL" id="FNSN01000003">
    <property type="protein sequence ID" value="SEB94069.1"/>
    <property type="molecule type" value="Genomic_DNA"/>
</dbReference>